<dbReference type="AlphaFoldDB" id="A0AA95HRL5"/>
<reference evidence="1" key="1">
    <citation type="journal article" date="2023" name="Nat. Commun.">
        <title>Identification of a novel Human Milk Oligosaccharides utilization cluster in the infant gut commensal Bacteroides dorei.</title>
        <authorList>
            <person name="Kijner S."/>
            <person name="Ennis D."/>
            <person name="Shmorak S."/>
            <person name="Florentin A."/>
            <person name="Yassour M."/>
        </authorList>
    </citation>
    <scope>NUCLEOTIDE SEQUENCE</scope>
    <source>
        <strain evidence="1">2</strain>
    </source>
</reference>
<protein>
    <submittedName>
        <fullName evidence="1">Uncharacterized protein</fullName>
    </submittedName>
</protein>
<proteinExistence type="predicted"/>
<dbReference type="EMBL" id="CP126056">
    <property type="protein sequence ID" value="WHX09509.1"/>
    <property type="molecule type" value="Genomic_DNA"/>
</dbReference>
<accession>A0AA95HRL5</accession>
<organism evidence="1 2">
    <name type="scientific">Phocaeicola dorei</name>
    <dbReference type="NCBI Taxonomy" id="357276"/>
    <lineage>
        <taxon>Bacteria</taxon>
        <taxon>Pseudomonadati</taxon>
        <taxon>Bacteroidota</taxon>
        <taxon>Bacteroidia</taxon>
        <taxon>Bacteroidales</taxon>
        <taxon>Bacteroidaceae</taxon>
        <taxon>Phocaeicola</taxon>
    </lineage>
</organism>
<gene>
    <name evidence="1" type="ORF">QNN11_19830</name>
</gene>
<evidence type="ECO:0000313" key="2">
    <source>
        <dbReference type="Proteomes" id="UP001177934"/>
    </source>
</evidence>
<dbReference type="Proteomes" id="UP001177934">
    <property type="component" value="Chromosome"/>
</dbReference>
<name>A0AA95HRL5_9BACT</name>
<sequence length="47" mass="5262">MMKILCILGLWMAFSLSILQAKEIKMSSPDGKYQVTLSDEGEICIIL</sequence>
<evidence type="ECO:0000313" key="1">
    <source>
        <dbReference type="EMBL" id="WHX09509.1"/>
    </source>
</evidence>